<organism evidence="1">
    <name type="scientific">marine sediment metagenome</name>
    <dbReference type="NCBI Taxonomy" id="412755"/>
    <lineage>
        <taxon>unclassified sequences</taxon>
        <taxon>metagenomes</taxon>
        <taxon>ecological metagenomes</taxon>
    </lineage>
</organism>
<dbReference type="EMBL" id="BARU01039649">
    <property type="protein sequence ID" value="GAH83418.1"/>
    <property type="molecule type" value="Genomic_DNA"/>
</dbReference>
<name>X1KMX6_9ZZZZ</name>
<gene>
    <name evidence="1" type="ORF">S03H2_61422</name>
</gene>
<sequence length="45" mass="5298">MDYRSNWLGILNTFRTKYYYNIINLTPQINVIKADLKLAQGLSSF</sequence>
<accession>X1KMX6</accession>
<evidence type="ECO:0000313" key="1">
    <source>
        <dbReference type="EMBL" id="GAH83418.1"/>
    </source>
</evidence>
<reference evidence="1" key="1">
    <citation type="journal article" date="2014" name="Front. Microbiol.">
        <title>High frequency of phylogenetically diverse reductive dehalogenase-homologous genes in deep subseafloor sedimentary metagenomes.</title>
        <authorList>
            <person name="Kawai M."/>
            <person name="Futagami T."/>
            <person name="Toyoda A."/>
            <person name="Takaki Y."/>
            <person name="Nishi S."/>
            <person name="Hori S."/>
            <person name="Arai W."/>
            <person name="Tsubouchi T."/>
            <person name="Morono Y."/>
            <person name="Uchiyama I."/>
            <person name="Ito T."/>
            <person name="Fujiyama A."/>
            <person name="Inagaki F."/>
            <person name="Takami H."/>
        </authorList>
    </citation>
    <scope>NUCLEOTIDE SEQUENCE</scope>
    <source>
        <strain evidence="1">Expedition CK06-06</strain>
    </source>
</reference>
<dbReference type="AlphaFoldDB" id="X1KMX6"/>
<proteinExistence type="predicted"/>
<protein>
    <submittedName>
        <fullName evidence="1">Uncharacterized protein</fullName>
    </submittedName>
</protein>
<comment type="caution">
    <text evidence="1">The sequence shown here is derived from an EMBL/GenBank/DDBJ whole genome shotgun (WGS) entry which is preliminary data.</text>
</comment>